<name>A0A382NIT0_9ZZZZ</name>
<dbReference type="Gene3D" id="3.40.50.280">
    <property type="entry name" value="Cobalamin-binding domain"/>
    <property type="match status" value="1"/>
</dbReference>
<organism evidence="4">
    <name type="scientific">marine metagenome</name>
    <dbReference type="NCBI Taxonomy" id="408172"/>
    <lineage>
        <taxon>unclassified sequences</taxon>
        <taxon>metagenomes</taxon>
        <taxon>ecological metagenomes</taxon>
    </lineage>
</organism>
<dbReference type="InterPro" id="IPR003759">
    <property type="entry name" value="Cbl-bd_cap"/>
</dbReference>
<accession>A0A382NIT0</accession>
<dbReference type="Pfam" id="PF02607">
    <property type="entry name" value="B12-binding_2"/>
    <property type="match status" value="1"/>
</dbReference>
<evidence type="ECO:0000256" key="1">
    <source>
        <dbReference type="ARBA" id="ARBA00022723"/>
    </source>
</evidence>
<sequence length="279" mass="31595">MVYIRSKVVKGESYSYLVKSNWDKKRKTSEQETIKYLGRTANITLNDIPPEYRDSKSVLSYLAFNAELDIEKREEYLVNTRQNLLKFLLEGNFEDVTLLCRNFLTFSKTGYFFDEVLRPIMYEIGSLWKSKQLDVGAEHIATNTAMRLIEGLTITPKMKSRGKTILICTPNGEHHLLPCIMIETFLSQNGYKIINLSPSAPTKSILSQIIESKPDLVLISITLSDNINSAKRLVGELKELKSPVLIGGQAVQEGKKFGHAQVMGSPTMLELMKIIKNKV</sequence>
<reference evidence="4" key="1">
    <citation type="submission" date="2018-05" db="EMBL/GenBank/DDBJ databases">
        <authorList>
            <person name="Lanie J.A."/>
            <person name="Ng W.-L."/>
            <person name="Kazmierczak K.M."/>
            <person name="Andrzejewski T.M."/>
            <person name="Davidsen T.M."/>
            <person name="Wayne K.J."/>
            <person name="Tettelin H."/>
            <person name="Glass J.I."/>
            <person name="Rusch D."/>
            <person name="Podicherti R."/>
            <person name="Tsui H.-C.T."/>
            <person name="Winkler M.E."/>
        </authorList>
    </citation>
    <scope>NUCLEOTIDE SEQUENCE</scope>
</reference>
<dbReference type="GO" id="GO:0050667">
    <property type="term" value="P:homocysteine metabolic process"/>
    <property type="evidence" value="ECO:0007669"/>
    <property type="project" value="TreeGrafter"/>
</dbReference>
<dbReference type="SUPFAM" id="SSF52242">
    <property type="entry name" value="Cobalamin (vitamin B12)-binding domain"/>
    <property type="match status" value="1"/>
</dbReference>
<dbReference type="InterPro" id="IPR050554">
    <property type="entry name" value="Met_Synthase/Corrinoid"/>
</dbReference>
<keyword evidence="2" id="KW-0170">Cobalt</keyword>
<dbReference type="InterPro" id="IPR036724">
    <property type="entry name" value="Cobalamin-bd_sf"/>
</dbReference>
<keyword evidence="1" id="KW-0479">Metal-binding</keyword>
<evidence type="ECO:0000256" key="2">
    <source>
        <dbReference type="ARBA" id="ARBA00023285"/>
    </source>
</evidence>
<dbReference type="PANTHER" id="PTHR45833">
    <property type="entry name" value="METHIONINE SYNTHASE"/>
    <property type="match status" value="1"/>
</dbReference>
<dbReference type="GO" id="GO:0046872">
    <property type="term" value="F:metal ion binding"/>
    <property type="evidence" value="ECO:0007669"/>
    <property type="project" value="UniProtKB-KW"/>
</dbReference>
<dbReference type="CDD" id="cd02065">
    <property type="entry name" value="B12-binding_like"/>
    <property type="match status" value="1"/>
</dbReference>
<dbReference type="InterPro" id="IPR006158">
    <property type="entry name" value="Cobalamin-bd"/>
</dbReference>
<proteinExistence type="predicted"/>
<dbReference type="EMBL" id="UINC01100727">
    <property type="protein sequence ID" value="SVC61006.1"/>
    <property type="molecule type" value="Genomic_DNA"/>
</dbReference>
<dbReference type="PANTHER" id="PTHR45833:SF1">
    <property type="entry name" value="METHIONINE SYNTHASE"/>
    <property type="match status" value="1"/>
</dbReference>
<dbReference type="GO" id="GO:0005829">
    <property type="term" value="C:cytosol"/>
    <property type="evidence" value="ECO:0007669"/>
    <property type="project" value="TreeGrafter"/>
</dbReference>
<evidence type="ECO:0000259" key="3">
    <source>
        <dbReference type="PROSITE" id="PS51332"/>
    </source>
</evidence>
<dbReference type="GO" id="GO:0008705">
    <property type="term" value="F:methionine synthase activity"/>
    <property type="evidence" value="ECO:0007669"/>
    <property type="project" value="TreeGrafter"/>
</dbReference>
<gene>
    <name evidence="4" type="ORF">METZ01_LOCUS313860</name>
</gene>
<dbReference type="GO" id="GO:0046653">
    <property type="term" value="P:tetrahydrofolate metabolic process"/>
    <property type="evidence" value="ECO:0007669"/>
    <property type="project" value="TreeGrafter"/>
</dbReference>
<dbReference type="Pfam" id="PF02310">
    <property type="entry name" value="B12-binding"/>
    <property type="match status" value="1"/>
</dbReference>
<dbReference type="AlphaFoldDB" id="A0A382NIT0"/>
<dbReference type="PROSITE" id="PS51332">
    <property type="entry name" value="B12_BINDING"/>
    <property type="match status" value="1"/>
</dbReference>
<feature type="domain" description="B12-binding" evidence="3">
    <location>
        <begin position="162"/>
        <end position="279"/>
    </location>
</feature>
<dbReference type="GO" id="GO:0031419">
    <property type="term" value="F:cobalamin binding"/>
    <property type="evidence" value="ECO:0007669"/>
    <property type="project" value="InterPro"/>
</dbReference>
<evidence type="ECO:0000313" key="4">
    <source>
        <dbReference type="EMBL" id="SVC61006.1"/>
    </source>
</evidence>
<protein>
    <recommendedName>
        <fullName evidence="3">B12-binding domain-containing protein</fullName>
    </recommendedName>
</protein>
<dbReference type="InterPro" id="IPR036594">
    <property type="entry name" value="Meth_synthase_dom"/>
</dbReference>
<dbReference type="Gene3D" id="1.10.1240.10">
    <property type="entry name" value="Methionine synthase domain"/>
    <property type="match status" value="1"/>
</dbReference>